<comment type="caution">
    <text evidence="1">The sequence shown here is derived from an EMBL/GenBank/DDBJ whole genome shotgun (WGS) entry which is preliminary data.</text>
</comment>
<dbReference type="AlphaFoldDB" id="A0A8T1DQ69"/>
<dbReference type="Proteomes" id="UP000736787">
    <property type="component" value="Unassembled WGS sequence"/>
</dbReference>
<protein>
    <submittedName>
        <fullName evidence="1">Uncharacterized protein</fullName>
    </submittedName>
</protein>
<evidence type="ECO:0000313" key="2">
    <source>
        <dbReference type="Proteomes" id="UP000736787"/>
    </source>
</evidence>
<dbReference type="EMBL" id="RCMK01000226">
    <property type="protein sequence ID" value="KAG2942660.1"/>
    <property type="molecule type" value="Genomic_DNA"/>
</dbReference>
<name>A0A8T1DQ69_9STRA</name>
<accession>A0A8T1DQ69</accession>
<sequence>MPLLPWKKTVTRAMCLNDRVEHNQANIFPTDKNDRPRMGYARPKVEVPRISSIDEVTAASTPRVTKVSKTVDVDIPASKSK</sequence>
<gene>
    <name evidence="1" type="ORF">PC117_g9714</name>
</gene>
<organism evidence="1 2">
    <name type="scientific">Phytophthora cactorum</name>
    <dbReference type="NCBI Taxonomy" id="29920"/>
    <lineage>
        <taxon>Eukaryota</taxon>
        <taxon>Sar</taxon>
        <taxon>Stramenopiles</taxon>
        <taxon>Oomycota</taxon>
        <taxon>Peronosporomycetes</taxon>
        <taxon>Peronosporales</taxon>
        <taxon>Peronosporaceae</taxon>
        <taxon>Phytophthora</taxon>
    </lineage>
</organism>
<reference evidence="1" key="1">
    <citation type="submission" date="2018-10" db="EMBL/GenBank/DDBJ databases">
        <title>Effector identification in a new, highly contiguous assembly of the strawberry crown rot pathogen Phytophthora cactorum.</title>
        <authorList>
            <person name="Armitage A.D."/>
            <person name="Nellist C.F."/>
            <person name="Bates H."/>
            <person name="Vickerstaff R.J."/>
            <person name="Harrison R.J."/>
        </authorList>
    </citation>
    <scope>NUCLEOTIDE SEQUENCE</scope>
    <source>
        <strain evidence="1">4040</strain>
    </source>
</reference>
<proteinExistence type="predicted"/>
<evidence type="ECO:0000313" key="1">
    <source>
        <dbReference type="EMBL" id="KAG2942660.1"/>
    </source>
</evidence>